<evidence type="ECO:0000313" key="3">
    <source>
        <dbReference type="Proteomes" id="UP000238034"/>
    </source>
</evidence>
<dbReference type="GO" id="GO:0016787">
    <property type="term" value="F:hydrolase activity"/>
    <property type="evidence" value="ECO:0007669"/>
    <property type="project" value="InterPro"/>
</dbReference>
<dbReference type="InterPro" id="IPR029052">
    <property type="entry name" value="Metallo-depent_PP-like"/>
</dbReference>
<keyword evidence="3" id="KW-1185">Reference proteome</keyword>
<dbReference type="Proteomes" id="UP000238034">
    <property type="component" value="Unassembled WGS sequence"/>
</dbReference>
<dbReference type="OrthoDB" id="9809781at2"/>
<dbReference type="InterPro" id="IPR051918">
    <property type="entry name" value="STPP_CPPED1"/>
</dbReference>
<sequence length="375" mass="42455">MLTYGSLIRTRPVFKLNQPDDSDKFQALPAPSGPYPYRLSLPSALADQGEDKLVMHMVGDTGSVRNTDFQKVVVARMIDQFVDADDHEDKPMFLYHLGDIVYNYGEQSEYPKQFFKAYSKYPAPIFAIAGNHDSDVNPLAKDPYPSLQAFSSVFCDTESREISFCQNDKRVSSVQPHVYWTLESPLATIIGLHSNVPKYGVISKEQRDWFIKELVHAAKFPDKALFVCLHHAPYSADINHGSSYPMIEFLESAFNEAGVLPDMVFSGHVHNYQRFIKTYDRKPVTYVVAGAGGYDELHPIADPADKAFSDQSPLFDNIVLQNYCFKQHGFLKLSVERQGMELFVRGNYYTIPHNTSKSSDGKASLFETFEVKIVR</sequence>
<comment type="caution">
    <text evidence="2">The sequence shown here is derived from an EMBL/GenBank/DDBJ whole genome shotgun (WGS) entry which is preliminary data.</text>
</comment>
<evidence type="ECO:0000313" key="2">
    <source>
        <dbReference type="EMBL" id="PRY55348.1"/>
    </source>
</evidence>
<gene>
    <name evidence="2" type="ORF">B0I27_101317</name>
</gene>
<reference evidence="2 3" key="1">
    <citation type="submission" date="2018-03" db="EMBL/GenBank/DDBJ databases">
        <title>Genomic Encyclopedia of Type Strains, Phase III (KMG-III): the genomes of soil and plant-associated and newly described type strains.</title>
        <authorList>
            <person name="Whitman W."/>
        </authorList>
    </citation>
    <scope>NUCLEOTIDE SEQUENCE [LARGE SCALE GENOMIC DNA]</scope>
    <source>
        <strain evidence="2 3">CGMCC 1.9313</strain>
    </source>
</reference>
<dbReference type="EMBL" id="PVTH01000001">
    <property type="protein sequence ID" value="PRY55348.1"/>
    <property type="molecule type" value="Genomic_DNA"/>
</dbReference>
<organism evidence="2 3">
    <name type="scientific">Arcticibacter pallidicorallinus</name>
    <dbReference type="NCBI Taxonomy" id="1259464"/>
    <lineage>
        <taxon>Bacteria</taxon>
        <taxon>Pseudomonadati</taxon>
        <taxon>Bacteroidota</taxon>
        <taxon>Sphingobacteriia</taxon>
        <taxon>Sphingobacteriales</taxon>
        <taxon>Sphingobacteriaceae</taxon>
        <taxon>Arcticibacter</taxon>
    </lineage>
</organism>
<proteinExistence type="predicted"/>
<dbReference type="PANTHER" id="PTHR43143:SF1">
    <property type="entry name" value="SERINE_THREONINE-PROTEIN PHOSPHATASE CPPED1"/>
    <property type="match status" value="1"/>
</dbReference>
<dbReference type="InterPro" id="IPR004843">
    <property type="entry name" value="Calcineurin-like_PHP"/>
</dbReference>
<dbReference type="PANTHER" id="PTHR43143">
    <property type="entry name" value="METALLOPHOSPHOESTERASE, CALCINEURIN SUPERFAMILY"/>
    <property type="match status" value="1"/>
</dbReference>
<dbReference type="RefSeq" id="WP_106290687.1">
    <property type="nucleotide sequence ID" value="NZ_PVTH01000001.1"/>
</dbReference>
<evidence type="ECO:0000259" key="1">
    <source>
        <dbReference type="Pfam" id="PF00149"/>
    </source>
</evidence>
<dbReference type="Gene3D" id="3.60.21.10">
    <property type="match status" value="1"/>
</dbReference>
<name>A0A2T0UBU7_9SPHI</name>
<dbReference type="Pfam" id="PF00149">
    <property type="entry name" value="Metallophos"/>
    <property type="match status" value="1"/>
</dbReference>
<accession>A0A2T0UBU7</accession>
<protein>
    <submittedName>
        <fullName evidence="2">3',5'-cyclic AMP phosphodiesterase CpdA</fullName>
    </submittedName>
</protein>
<dbReference type="AlphaFoldDB" id="A0A2T0UBU7"/>
<feature type="domain" description="Calcineurin-like phosphoesterase" evidence="1">
    <location>
        <begin position="58"/>
        <end position="272"/>
    </location>
</feature>
<dbReference type="SUPFAM" id="SSF56300">
    <property type="entry name" value="Metallo-dependent phosphatases"/>
    <property type="match status" value="1"/>
</dbReference>